<sequence length="330" mass="36147">MELVHEIISSLGAFAPYACIALFLLASLLVVWRLEVLSGQGVEGTVLGTIFMPFCSGMGNIVFAVVLARNKGDGDDVLVNCLFNNVTNLTLLIGLPVLIWSMASIPRRKSQAAMREHKVGRLSLALNLVAALFFSLFVWLLAADGELSRMDGFVLIALFVFWQCFHIYDVKKTNLLKKTSYPKTLVIDVALLLVGAFAVFISTDWLVQWFQTLESDAIPPRMLGWASGVLMVLPNALLAFYYGAKNRMDVVYTSQSGDAHICIPLCIGLFAAFRAIPTGAFLQQSLLILMGLSAAHLLFVAVLGRLPRLFGAVFIVAFGYFLWVGMGRGL</sequence>
<dbReference type="RefSeq" id="WP_136060691.1">
    <property type="nucleotide sequence ID" value="NZ_CAAHFH010000001.1"/>
</dbReference>
<feature type="transmembrane region" description="Helical" evidence="5">
    <location>
        <begin position="14"/>
        <end position="34"/>
    </location>
</feature>
<feature type="transmembrane region" description="Helical" evidence="5">
    <location>
        <begin position="256"/>
        <end position="276"/>
    </location>
</feature>
<dbReference type="GO" id="GO:0016020">
    <property type="term" value="C:membrane"/>
    <property type="evidence" value="ECO:0007669"/>
    <property type="project" value="UniProtKB-SubCell"/>
</dbReference>
<dbReference type="GO" id="GO:0055085">
    <property type="term" value="P:transmembrane transport"/>
    <property type="evidence" value="ECO:0007669"/>
    <property type="project" value="InterPro"/>
</dbReference>
<feature type="transmembrane region" description="Helical" evidence="5">
    <location>
        <begin position="309"/>
        <end position="326"/>
    </location>
</feature>
<feature type="transmembrane region" description="Helical" evidence="5">
    <location>
        <begin position="189"/>
        <end position="210"/>
    </location>
</feature>
<feature type="transmembrane region" description="Helical" evidence="5">
    <location>
        <begin position="282"/>
        <end position="302"/>
    </location>
</feature>
<evidence type="ECO:0000256" key="4">
    <source>
        <dbReference type="ARBA" id="ARBA00023136"/>
    </source>
</evidence>
<comment type="subcellular location">
    <subcellularLocation>
        <location evidence="1">Membrane</location>
        <topology evidence="1">Multi-pass membrane protein</topology>
    </subcellularLocation>
</comment>
<feature type="transmembrane region" description="Helical" evidence="5">
    <location>
        <begin position="86"/>
        <end position="103"/>
    </location>
</feature>
<dbReference type="InterPro" id="IPR044880">
    <property type="entry name" value="NCX_ion-bd_dom_sf"/>
</dbReference>
<gene>
    <name evidence="7" type="ORF">SCARR_01334</name>
</gene>
<dbReference type="Gene3D" id="1.20.1420.30">
    <property type="entry name" value="NCX, central ion-binding region"/>
    <property type="match status" value="1"/>
</dbReference>
<evidence type="ECO:0000259" key="6">
    <source>
        <dbReference type="Pfam" id="PF01699"/>
    </source>
</evidence>
<evidence type="ECO:0000313" key="7">
    <source>
        <dbReference type="EMBL" id="VGO19276.1"/>
    </source>
</evidence>
<evidence type="ECO:0000256" key="3">
    <source>
        <dbReference type="ARBA" id="ARBA00022989"/>
    </source>
</evidence>
<feature type="transmembrane region" description="Helical" evidence="5">
    <location>
        <begin position="46"/>
        <end position="66"/>
    </location>
</feature>
<accession>A0A6C2UJ99</accession>
<feature type="transmembrane region" description="Helical" evidence="5">
    <location>
        <begin position="124"/>
        <end position="142"/>
    </location>
</feature>
<keyword evidence="4 5" id="KW-0472">Membrane</keyword>
<dbReference type="AlphaFoldDB" id="A0A6C2UJ99"/>
<dbReference type="Pfam" id="PF01699">
    <property type="entry name" value="Na_Ca_ex"/>
    <property type="match status" value="1"/>
</dbReference>
<reference evidence="7 8" key="1">
    <citation type="submission" date="2019-04" db="EMBL/GenBank/DDBJ databases">
        <authorList>
            <person name="Van Vliet M D."/>
        </authorList>
    </citation>
    <scope>NUCLEOTIDE SEQUENCE [LARGE SCALE GENOMIC DNA]</scope>
    <source>
        <strain evidence="7 8">F21</strain>
    </source>
</reference>
<keyword evidence="2 5" id="KW-0812">Transmembrane</keyword>
<keyword evidence="3 5" id="KW-1133">Transmembrane helix</keyword>
<evidence type="ECO:0000256" key="5">
    <source>
        <dbReference type="SAM" id="Phobius"/>
    </source>
</evidence>
<keyword evidence="8" id="KW-1185">Reference proteome</keyword>
<name>A0A6C2UJ99_9BACT</name>
<organism evidence="7 8">
    <name type="scientific">Pontiella sulfatireligans</name>
    <dbReference type="NCBI Taxonomy" id="2750658"/>
    <lineage>
        <taxon>Bacteria</taxon>
        <taxon>Pseudomonadati</taxon>
        <taxon>Kiritimatiellota</taxon>
        <taxon>Kiritimatiellia</taxon>
        <taxon>Kiritimatiellales</taxon>
        <taxon>Pontiellaceae</taxon>
        <taxon>Pontiella</taxon>
    </lineage>
</organism>
<dbReference type="InterPro" id="IPR004837">
    <property type="entry name" value="NaCa_Exmemb"/>
</dbReference>
<feature type="transmembrane region" description="Helical" evidence="5">
    <location>
        <begin position="222"/>
        <end position="244"/>
    </location>
</feature>
<evidence type="ECO:0000256" key="2">
    <source>
        <dbReference type="ARBA" id="ARBA00022692"/>
    </source>
</evidence>
<dbReference type="EMBL" id="CAAHFH010000001">
    <property type="protein sequence ID" value="VGO19276.1"/>
    <property type="molecule type" value="Genomic_DNA"/>
</dbReference>
<feature type="transmembrane region" description="Helical" evidence="5">
    <location>
        <begin position="148"/>
        <end position="168"/>
    </location>
</feature>
<evidence type="ECO:0000256" key="1">
    <source>
        <dbReference type="ARBA" id="ARBA00004141"/>
    </source>
</evidence>
<feature type="domain" description="Sodium/calcium exchanger membrane region" evidence="6">
    <location>
        <begin position="18"/>
        <end position="165"/>
    </location>
</feature>
<proteinExistence type="predicted"/>
<dbReference type="Proteomes" id="UP000346198">
    <property type="component" value="Unassembled WGS sequence"/>
</dbReference>
<protein>
    <recommendedName>
        <fullName evidence="6">Sodium/calcium exchanger membrane region domain-containing protein</fullName>
    </recommendedName>
</protein>
<evidence type="ECO:0000313" key="8">
    <source>
        <dbReference type="Proteomes" id="UP000346198"/>
    </source>
</evidence>